<keyword evidence="1" id="KW-0472">Membrane</keyword>
<dbReference type="RefSeq" id="WP_262943004.1">
    <property type="nucleotide sequence ID" value="NZ_JAIQCT010000021.1"/>
</dbReference>
<name>A0ABU0VSK2_9GAMM</name>
<reference evidence="2" key="1">
    <citation type="submission" date="2023-07" db="EMBL/GenBank/DDBJ databases">
        <title>In vitro acaricidal activity of Serratia ureilytica strains isolated from Mimosa pudica nodules againts the dust mite Tyrophagus putrescentiae.</title>
        <authorList>
            <person name="Wong-Villareal A."/>
            <person name="Cerqueda-Garcia D."/>
        </authorList>
    </citation>
    <scope>NUCLEOTIDE SEQUENCE</scope>
    <source>
        <strain evidence="2">UTS2</strain>
    </source>
</reference>
<gene>
    <name evidence="2" type="ORF">Q6237_24730</name>
</gene>
<evidence type="ECO:0000313" key="2">
    <source>
        <dbReference type="EMBL" id="MDQ1864188.1"/>
    </source>
</evidence>
<sequence>MGDWFIATEGVKIVKDSPGLWPQIITAVSTITGAVIAVSLTHRFTREREQAVAERKLAGERYFIATELVFKLEDYAAACAAVAEDDGEPDERGYSRATYRVQPLEFDDVTGDWRALPASVMYRVLEFHVLQPEASGAIAHAFEHDSPPDFAWGFRERRYQYARLGLRALFLAKRLRKITGMPSSRLDKYDWSPQNTMWQRWRKERRFRNKLRLAERSDT</sequence>
<accession>A0ABU0VSK2</accession>
<keyword evidence="1" id="KW-0812">Transmembrane</keyword>
<feature type="transmembrane region" description="Helical" evidence="1">
    <location>
        <begin position="20"/>
        <end position="40"/>
    </location>
</feature>
<proteinExistence type="predicted"/>
<keyword evidence="1" id="KW-1133">Transmembrane helix</keyword>
<evidence type="ECO:0000313" key="3">
    <source>
        <dbReference type="Proteomes" id="UP001177872"/>
    </source>
</evidence>
<protein>
    <recommendedName>
        <fullName evidence="4">DUF4760 domain-containing protein</fullName>
    </recommendedName>
</protein>
<dbReference type="EMBL" id="JAVCZN010000018">
    <property type="protein sequence ID" value="MDQ1864188.1"/>
    <property type="molecule type" value="Genomic_DNA"/>
</dbReference>
<comment type="caution">
    <text evidence="2">The sequence shown here is derived from an EMBL/GenBank/DDBJ whole genome shotgun (WGS) entry which is preliminary data.</text>
</comment>
<keyword evidence="3" id="KW-1185">Reference proteome</keyword>
<organism evidence="2 3">
    <name type="scientific">Serratia ureilytica</name>
    <dbReference type="NCBI Taxonomy" id="300181"/>
    <lineage>
        <taxon>Bacteria</taxon>
        <taxon>Pseudomonadati</taxon>
        <taxon>Pseudomonadota</taxon>
        <taxon>Gammaproteobacteria</taxon>
        <taxon>Enterobacterales</taxon>
        <taxon>Yersiniaceae</taxon>
        <taxon>Serratia</taxon>
    </lineage>
</organism>
<evidence type="ECO:0000256" key="1">
    <source>
        <dbReference type="SAM" id="Phobius"/>
    </source>
</evidence>
<evidence type="ECO:0008006" key="4">
    <source>
        <dbReference type="Google" id="ProtNLM"/>
    </source>
</evidence>
<dbReference type="Proteomes" id="UP001177872">
    <property type="component" value="Unassembled WGS sequence"/>
</dbReference>